<evidence type="ECO:0000313" key="1">
    <source>
        <dbReference type="EMBL" id="EOQ87896.1"/>
    </source>
</evidence>
<accession>A0A5E8HCY7</accession>
<reference evidence="1 2" key="1">
    <citation type="submission" date="2013-04" db="EMBL/GenBank/DDBJ databases">
        <authorList>
            <person name="Harkins D.M."/>
            <person name="Durkin A.S."/>
            <person name="Brinkac L.M."/>
            <person name="Haft D.H."/>
            <person name="Selengut J.D."/>
            <person name="Sanka R."/>
            <person name="DePew J."/>
            <person name="Purushe J."/>
            <person name="Hartskeerl R.A."/>
            <person name="Ahmed A."/>
            <person name="van der Linden H."/>
            <person name="Goris M.G.A."/>
            <person name="Vinetz J.M."/>
            <person name="Sutton G.G."/>
            <person name="Nierman W.C."/>
            <person name="Fouts D.E."/>
        </authorList>
    </citation>
    <scope>NUCLEOTIDE SEQUENCE [LARGE SCALE GENOMIC DNA]</scope>
    <source>
        <strain evidence="1 2">Sao Paulo</strain>
    </source>
</reference>
<name>A0A5E8HCY7_9LEPT</name>
<sequence length="42" mass="4768">MDGTFDFVTFQEQITDSKSKMKSSDSQLVFFGVSSQWKGTLE</sequence>
<proteinExistence type="predicted"/>
<gene>
    <name evidence="1" type="ORF">LEP1GSC202_2114</name>
</gene>
<dbReference type="Proteomes" id="UP000013996">
    <property type="component" value="Unassembled WGS sequence"/>
</dbReference>
<comment type="caution">
    <text evidence="1">The sequence shown here is derived from an EMBL/GenBank/DDBJ whole genome shotgun (WGS) entry which is preliminary data.</text>
</comment>
<organism evidence="1 2">
    <name type="scientific">Leptospira yanagawae serovar Saopaulo str. Sao Paulo = ATCC 700523</name>
    <dbReference type="NCBI Taxonomy" id="1249483"/>
    <lineage>
        <taxon>Bacteria</taxon>
        <taxon>Pseudomonadati</taxon>
        <taxon>Spirochaetota</taxon>
        <taxon>Spirochaetia</taxon>
        <taxon>Leptospirales</taxon>
        <taxon>Leptospiraceae</taxon>
        <taxon>Leptospira</taxon>
    </lineage>
</organism>
<dbReference type="AlphaFoldDB" id="A0A5E8HCY7"/>
<dbReference type="STRING" id="1249483.LEP1GSC202_2114"/>
<evidence type="ECO:0000313" key="2">
    <source>
        <dbReference type="Proteomes" id="UP000013996"/>
    </source>
</evidence>
<protein>
    <submittedName>
        <fullName evidence="1">Uncharacterized protein</fullName>
    </submittedName>
</protein>
<dbReference type="EMBL" id="AOGX02000029">
    <property type="protein sequence ID" value="EOQ87896.1"/>
    <property type="molecule type" value="Genomic_DNA"/>
</dbReference>